<gene>
    <name evidence="1" type="ORF">H2198_007189</name>
</gene>
<accession>A0ACC3A0T3</accession>
<name>A0ACC3A0T3_9EURO</name>
<evidence type="ECO:0000313" key="1">
    <source>
        <dbReference type="EMBL" id="KAJ9653638.1"/>
    </source>
</evidence>
<dbReference type="EMBL" id="JAPDRQ010000146">
    <property type="protein sequence ID" value="KAJ9653638.1"/>
    <property type="molecule type" value="Genomic_DNA"/>
</dbReference>
<evidence type="ECO:0000313" key="2">
    <source>
        <dbReference type="Proteomes" id="UP001172386"/>
    </source>
</evidence>
<organism evidence="1 2">
    <name type="scientific">Neophaeococcomyces mojaviensis</name>
    <dbReference type="NCBI Taxonomy" id="3383035"/>
    <lineage>
        <taxon>Eukaryota</taxon>
        <taxon>Fungi</taxon>
        <taxon>Dikarya</taxon>
        <taxon>Ascomycota</taxon>
        <taxon>Pezizomycotina</taxon>
        <taxon>Eurotiomycetes</taxon>
        <taxon>Chaetothyriomycetidae</taxon>
        <taxon>Chaetothyriales</taxon>
        <taxon>Chaetothyriales incertae sedis</taxon>
        <taxon>Neophaeococcomyces</taxon>
    </lineage>
</organism>
<proteinExistence type="predicted"/>
<dbReference type="Proteomes" id="UP001172386">
    <property type="component" value="Unassembled WGS sequence"/>
</dbReference>
<comment type="caution">
    <text evidence="1">The sequence shown here is derived from an EMBL/GenBank/DDBJ whole genome shotgun (WGS) entry which is preliminary data.</text>
</comment>
<keyword evidence="2" id="KW-1185">Reference proteome</keyword>
<reference evidence="1" key="1">
    <citation type="submission" date="2022-10" db="EMBL/GenBank/DDBJ databases">
        <title>Culturing micro-colonial fungi from biological soil crusts in the Mojave desert and describing Neophaeococcomyces mojavensis, and introducing the new genera and species Taxawa tesnikishii.</title>
        <authorList>
            <person name="Kurbessoian T."/>
            <person name="Stajich J.E."/>
        </authorList>
    </citation>
    <scope>NUCLEOTIDE SEQUENCE</scope>
    <source>
        <strain evidence="1">JES_112</strain>
    </source>
</reference>
<protein>
    <submittedName>
        <fullName evidence="1">Uncharacterized protein</fullName>
    </submittedName>
</protein>
<sequence>MTDSSNDPIHSIARNRGLTYQSVQISGNSRLHLGDVFRETHYHHYTRKPSDGHIYSGGVNISGGVVQLGDINHNVNYGAIFQGPIFLGAASSGPPQQAGIGCGKTVLSISIVEHLARKHAVSSQAIMFFFFSSTDPERQGLKAIVTSFAAQLCTHNSVPLAIRELYELYSDSYPGSFPSEDDLINALVRSVQSLTNPIYLIVDGLDEVRYGPPRVAVLRFLQLLVDLDSHHVSVFITSRSEPDILDHFASFRAWLSIPVNQYAIADDIKRYVQQQLDRFPDPQRASAETKALITRKLCRDDNYIGPLFVEKLQEVIDHFYHDRSAERQAERTQVRDLLSYLPSLIVLDPWPRFADASLESLPNGVYRVLLAHFSVQEFLTGPNIKQTTVKDFPINPESSHRYVSALCIKYLIATNTMAMRLQQRPLREYAWNCWHTHAVSLDIRASECEKRSALRLFPTVTYHCNVDKIPGHVLSHLTNNERMLLIDRLTQPYFYSEYHWHPIKAEPYGVDNPELSNLLFKASNANQEEHVIVCRVYLPPVQGSELRLEALGLSFQDVSRKIGGTLVVSSSYARSLLDSDPEGVVRINGIATKLAASFARRVRARARNSYSPVYLWIDEVNRSSEEVPRPLPRELKKCLFQKNEVAEIMLGEVCEWDRGMFGILWGLAVGLNPCGGFSHNAVQADRLTKLLLSRTPGVYRGLANMSSRLCQGMADICEGVKNSGEASTKYCVVFWSDPSLSVRTVLRLASRTEQIDALLRTLPLPTEKGMDP</sequence>